<dbReference type="EMBL" id="PYNF01000003">
    <property type="protein sequence ID" value="PSV00427.1"/>
    <property type="molecule type" value="Genomic_DNA"/>
</dbReference>
<name>A0A2T3KLA4_9GAMM</name>
<dbReference type="Proteomes" id="UP000241426">
    <property type="component" value="Unassembled WGS sequence"/>
</dbReference>
<proteinExistence type="predicted"/>
<evidence type="ECO:0000313" key="1">
    <source>
        <dbReference type="EMBL" id="PSV00427.1"/>
    </source>
</evidence>
<dbReference type="RefSeq" id="WP_107289057.1">
    <property type="nucleotide sequence ID" value="NZ_PYNF01000003.1"/>
</dbReference>
<gene>
    <name evidence="1" type="ORF">C9J27_04665</name>
</gene>
<protein>
    <submittedName>
        <fullName evidence="1">Uncharacterized protein</fullName>
    </submittedName>
</protein>
<dbReference type="AlphaFoldDB" id="A0A2T3KLA4"/>
<reference evidence="1 2" key="1">
    <citation type="submission" date="2018-01" db="EMBL/GenBank/DDBJ databases">
        <title>Whole genome sequencing of Histamine producing bacteria.</title>
        <authorList>
            <person name="Butler K."/>
        </authorList>
    </citation>
    <scope>NUCLEOTIDE SEQUENCE [LARGE SCALE GENOMIC DNA]</scope>
    <source>
        <strain evidence="1 2">FS-7.2</strain>
    </source>
</reference>
<organism evidence="1 2">
    <name type="scientific">Photobacterium kishitanii</name>
    <dbReference type="NCBI Taxonomy" id="318456"/>
    <lineage>
        <taxon>Bacteria</taxon>
        <taxon>Pseudomonadati</taxon>
        <taxon>Pseudomonadota</taxon>
        <taxon>Gammaproteobacteria</taxon>
        <taxon>Vibrionales</taxon>
        <taxon>Vibrionaceae</taxon>
        <taxon>Photobacterium</taxon>
    </lineage>
</organism>
<accession>A0A2T3KLA4</accession>
<sequence>MKKLNFNIKTGRVYDYAQEIICQEVSRCVNNFGGANYLFNCTDNSRKMTFNVIVEDFFGIMSESDISTEILDLYDSGKYSSGHKSLVN</sequence>
<evidence type="ECO:0000313" key="2">
    <source>
        <dbReference type="Proteomes" id="UP000241426"/>
    </source>
</evidence>
<comment type="caution">
    <text evidence="1">The sequence shown here is derived from an EMBL/GenBank/DDBJ whole genome shotgun (WGS) entry which is preliminary data.</text>
</comment>